<name>A0A1V2W603_9BURK</name>
<evidence type="ECO:0000313" key="2">
    <source>
        <dbReference type="Proteomes" id="UP000188543"/>
    </source>
</evidence>
<protein>
    <submittedName>
        <fullName evidence="1">DUF3703 domain-containing protein</fullName>
    </submittedName>
</protein>
<dbReference type="GeneID" id="300442704"/>
<accession>A0A1V2W603</accession>
<comment type="caution">
    <text evidence="1">The sequence shown here is derived from an EMBL/GenBank/DDBJ whole genome shotgun (WGS) entry which is preliminary data.</text>
</comment>
<dbReference type="InterPro" id="IPR022172">
    <property type="entry name" value="DUF3703"/>
</dbReference>
<dbReference type="EMBL" id="MUTJ01000046">
    <property type="protein sequence ID" value="ONU86266.1"/>
    <property type="molecule type" value="Genomic_DNA"/>
</dbReference>
<evidence type="ECO:0000313" key="1">
    <source>
        <dbReference type="EMBL" id="ONU86266.1"/>
    </source>
</evidence>
<dbReference type="AlphaFoldDB" id="A0A1V2W603"/>
<dbReference type="Proteomes" id="UP000188543">
    <property type="component" value="Unassembled WGS sequence"/>
</dbReference>
<dbReference type="RefSeq" id="WP_011516992.1">
    <property type="nucleotide sequence ID" value="NZ_CAJPCX010000036.1"/>
</dbReference>
<reference evidence="1 2" key="1">
    <citation type="submission" date="2016-08" db="EMBL/GenBank/DDBJ databases">
        <authorList>
            <person name="Seilhamer J.J."/>
        </authorList>
    </citation>
    <scope>NUCLEOTIDE SEQUENCE [LARGE SCALE GENOMIC DNA]</scope>
    <source>
        <strain evidence="1 2">VC14762</strain>
    </source>
</reference>
<sequence>MDFPMDYGPQLVYPFRSRPAAANACAAGYTILPTSHSCASRALRLLAKRSRVAWRAHESGRVVAHCYLGLHLHLRSHAAMLGLAWRTRKVAEIAARRSSGSRWLLWATPSVARRLKTSESRAFA</sequence>
<proteinExistence type="predicted"/>
<organism evidence="1 2">
    <name type="scientific">Burkholderia cenocepacia</name>
    <dbReference type="NCBI Taxonomy" id="95486"/>
    <lineage>
        <taxon>Bacteria</taxon>
        <taxon>Pseudomonadati</taxon>
        <taxon>Pseudomonadota</taxon>
        <taxon>Betaproteobacteria</taxon>
        <taxon>Burkholderiales</taxon>
        <taxon>Burkholderiaceae</taxon>
        <taxon>Burkholderia</taxon>
        <taxon>Burkholderia cepacia complex</taxon>
    </lineage>
</organism>
<gene>
    <name evidence="1" type="ORF">A8E72_14250</name>
</gene>
<dbReference type="Pfam" id="PF12487">
    <property type="entry name" value="DUF3703"/>
    <property type="match status" value="1"/>
</dbReference>